<evidence type="ECO:0000313" key="5">
    <source>
        <dbReference type="Proteomes" id="UP001549257"/>
    </source>
</evidence>
<evidence type="ECO:0000256" key="1">
    <source>
        <dbReference type="ARBA" id="ARBA00023125"/>
    </source>
</evidence>
<dbReference type="Proteomes" id="UP001549257">
    <property type="component" value="Unassembled WGS sequence"/>
</dbReference>
<reference evidence="4 5" key="1">
    <citation type="submission" date="2024-06" db="EMBL/GenBank/DDBJ databases">
        <title>Sorghum-associated microbial communities from plants grown in Nebraska, USA.</title>
        <authorList>
            <person name="Schachtman D."/>
        </authorList>
    </citation>
    <scope>NUCLEOTIDE SEQUENCE [LARGE SCALE GENOMIC DNA]</scope>
    <source>
        <strain evidence="4 5">2857</strain>
    </source>
</reference>
<dbReference type="Gene3D" id="1.10.357.10">
    <property type="entry name" value="Tetracycline Repressor, domain 2"/>
    <property type="match status" value="1"/>
</dbReference>
<evidence type="ECO:0000259" key="3">
    <source>
        <dbReference type="PROSITE" id="PS50977"/>
    </source>
</evidence>
<gene>
    <name evidence="4" type="ORF">ABIE21_000091</name>
</gene>
<dbReference type="SUPFAM" id="SSF46689">
    <property type="entry name" value="Homeodomain-like"/>
    <property type="match status" value="1"/>
</dbReference>
<dbReference type="EMBL" id="JBEPSJ010000001">
    <property type="protein sequence ID" value="MET4580601.1"/>
    <property type="molecule type" value="Genomic_DNA"/>
</dbReference>
<dbReference type="PROSITE" id="PS50977">
    <property type="entry name" value="HTH_TETR_2"/>
    <property type="match status" value="1"/>
</dbReference>
<proteinExistence type="predicted"/>
<protein>
    <submittedName>
        <fullName evidence="4">AcrR family transcriptional regulator</fullName>
    </submittedName>
</protein>
<dbReference type="InterPro" id="IPR009057">
    <property type="entry name" value="Homeodomain-like_sf"/>
</dbReference>
<organism evidence="4 5">
    <name type="scientific">Conyzicola nivalis</name>
    <dbReference type="NCBI Taxonomy" id="1477021"/>
    <lineage>
        <taxon>Bacteria</taxon>
        <taxon>Bacillati</taxon>
        <taxon>Actinomycetota</taxon>
        <taxon>Actinomycetes</taxon>
        <taxon>Micrococcales</taxon>
        <taxon>Microbacteriaceae</taxon>
        <taxon>Conyzicola</taxon>
    </lineage>
</organism>
<dbReference type="InterPro" id="IPR001647">
    <property type="entry name" value="HTH_TetR"/>
</dbReference>
<evidence type="ECO:0000313" key="4">
    <source>
        <dbReference type="EMBL" id="MET4580601.1"/>
    </source>
</evidence>
<feature type="domain" description="HTH tetR-type" evidence="3">
    <location>
        <begin position="7"/>
        <end position="67"/>
    </location>
</feature>
<accession>A0ABV2QHT2</accession>
<dbReference type="RefSeq" id="WP_354022820.1">
    <property type="nucleotide sequence ID" value="NZ_JBEPSJ010000001.1"/>
</dbReference>
<comment type="caution">
    <text evidence="4">The sequence shown here is derived from an EMBL/GenBank/DDBJ whole genome shotgun (WGS) entry which is preliminary data.</text>
</comment>
<feature type="DNA-binding region" description="H-T-H motif" evidence="2">
    <location>
        <begin position="30"/>
        <end position="49"/>
    </location>
</feature>
<keyword evidence="5" id="KW-1185">Reference proteome</keyword>
<name>A0ABV2QHT2_9MICO</name>
<sequence>MVDARILNTAAALNAAIVELASKQPVSRITVSDVTREAGINRATFYAHHSSPSALLASVLTSDLDEVRRVDAEERAAGEREPSLITRDAVASTAAHIDRFLPVYRLALSDRTDGTTQHVLASHLEVSCLQHLRDSVSPDRVPGDPALVAAFVANGLVGAIALAATSELWDKDRVADVLMAMMPAWWD</sequence>
<evidence type="ECO:0000256" key="2">
    <source>
        <dbReference type="PROSITE-ProRule" id="PRU00335"/>
    </source>
</evidence>
<dbReference type="Pfam" id="PF00440">
    <property type="entry name" value="TetR_N"/>
    <property type="match status" value="1"/>
</dbReference>
<keyword evidence="1 2" id="KW-0238">DNA-binding</keyword>